<accession>A0A6C0E4S2</accession>
<dbReference type="EMBL" id="MN739709">
    <property type="protein sequence ID" value="QHT22415.1"/>
    <property type="molecule type" value="Genomic_DNA"/>
</dbReference>
<reference evidence="1" key="1">
    <citation type="journal article" date="2020" name="Nature">
        <title>Giant virus diversity and host interactions through global metagenomics.</title>
        <authorList>
            <person name="Schulz F."/>
            <person name="Roux S."/>
            <person name="Paez-Espino D."/>
            <person name="Jungbluth S."/>
            <person name="Walsh D.A."/>
            <person name="Denef V.J."/>
            <person name="McMahon K.D."/>
            <person name="Konstantinidis K.T."/>
            <person name="Eloe-Fadrosh E.A."/>
            <person name="Kyrpides N.C."/>
            <person name="Woyke T."/>
        </authorList>
    </citation>
    <scope>NUCLEOTIDE SEQUENCE</scope>
    <source>
        <strain evidence="1">GVMAG-M-3300023179-111</strain>
    </source>
</reference>
<dbReference type="Gene3D" id="1.25.40.20">
    <property type="entry name" value="Ankyrin repeat-containing domain"/>
    <property type="match status" value="1"/>
</dbReference>
<evidence type="ECO:0000313" key="1">
    <source>
        <dbReference type="EMBL" id="QHT22415.1"/>
    </source>
</evidence>
<name>A0A6C0E4S2_9ZZZZ</name>
<dbReference type="SUPFAM" id="SSF140860">
    <property type="entry name" value="Pseudo ankyrin repeat-like"/>
    <property type="match status" value="1"/>
</dbReference>
<proteinExistence type="predicted"/>
<dbReference type="InterPro" id="IPR036770">
    <property type="entry name" value="Ankyrin_rpt-contain_sf"/>
</dbReference>
<evidence type="ECO:0008006" key="2">
    <source>
        <dbReference type="Google" id="ProtNLM"/>
    </source>
</evidence>
<sequence>MIFDHHLLRKIFTYLNTDNLFFVNRVCKDFATSLNKIDINLPSIKYIFSNIKYIDCIYGDDLKHTKIKKKYMLKLGIKYGNICILNKILSIIGKKYLTSNLYTYALKLEDYDKLNWLKMNKCIYNEENRYNAFQENSIKLINWFVKELIWEEDDFFNYMKENQDKESIKWVTKSVPDLKKYVCEFAVQLRNRDLLEWSINNKFKLSYNVSTCASVIGDLELLNFLYKNKCPMNEWVLTEAVAHNNYDVMEWAYEHNCGIDSYALLYALKNKNDRIIEWLLEHDCPYDEDIVNIAYKYGYEITVNNIL</sequence>
<dbReference type="AlphaFoldDB" id="A0A6C0E4S2"/>
<protein>
    <recommendedName>
        <fullName evidence="2">F-box domain-containing protein</fullName>
    </recommendedName>
</protein>
<organism evidence="1">
    <name type="scientific">viral metagenome</name>
    <dbReference type="NCBI Taxonomy" id="1070528"/>
    <lineage>
        <taxon>unclassified sequences</taxon>
        <taxon>metagenomes</taxon>
        <taxon>organismal metagenomes</taxon>
    </lineage>
</organism>